<comment type="caution">
    <text evidence="1">The sequence shown here is derived from an EMBL/GenBank/DDBJ whole genome shotgun (WGS) entry which is preliminary data.</text>
</comment>
<dbReference type="Proteomes" id="UP000712600">
    <property type="component" value="Unassembled WGS sequence"/>
</dbReference>
<dbReference type="AlphaFoldDB" id="A0A8S9P5I4"/>
<proteinExistence type="predicted"/>
<name>A0A8S9P5I4_BRACR</name>
<sequence>MSSRHFSVAPDPEVIVGICKVDFEPEDPEIAFQTRRLLGNPEVFFLDPEIVFGPQRGTRRSRKDMNVVLGARMLGKNTQALNSSRPQAGYRALGPR</sequence>
<accession>A0A8S9P5I4</accession>
<dbReference type="EMBL" id="QGKX02001521">
    <property type="protein sequence ID" value="KAF3510460.1"/>
    <property type="molecule type" value="Genomic_DNA"/>
</dbReference>
<protein>
    <submittedName>
        <fullName evidence="1">Uncharacterized protein</fullName>
    </submittedName>
</protein>
<organism evidence="1 2">
    <name type="scientific">Brassica cretica</name>
    <name type="common">Mustard</name>
    <dbReference type="NCBI Taxonomy" id="69181"/>
    <lineage>
        <taxon>Eukaryota</taxon>
        <taxon>Viridiplantae</taxon>
        <taxon>Streptophyta</taxon>
        <taxon>Embryophyta</taxon>
        <taxon>Tracheophyta</taxon>
        <taxon>Spermatophyta</taxon>
        <taxon>Magnoliopsida</taxon>
        <taxon>eudicotyledons</taxon>
        <taxon>Gunneridae</taxon>
        <taxon>Pentapetalae</taxon>
        <taxon>rosids</taxon>
        <taxon>malvids</taxon>
        <taxon>Brassicales</taxon>
        <taxon>Brassicaceae</taxon>
        <taxon>Brassiceae</taxon>
        <taxon>Brassica</taxon>
    </lineage>
</organism>
<gene>
    <name evidence="1" type="ORF">F2Q69_00006638</name>
</gene>
<reference evidence="1" key="1">
    <citation type="submission" date="2019-12" db="EMBL/GenBank/DDBJ databases">
        <title>Genome sequencing and annotation of Brassica cretica.</title>
        <authorList>
            <person name="Studholme D.J."/>
            <person name="Sarris P."/>
        </authorList>
    </citation>
    <scope>NUCLEOTIDE SEQUENCE</scope>
    <source>
        <strain evidence="1">PFS-109/04</strain>
        <tissue evidence="1">Leaf</tissue>
    </source>
</reference>
<evidence type="ECO:0000313" key="2">
    <source>
        <dbReference type="Proteomes" id="UP000712600"/>
    </source>
</evidence>
<evidence type="ECO:0000313" key="1">
    <source>
        <dbReference type="EMBL" id="KAF3510460.1"/>
    </source>
</evidence>